<protein>
    <submittedName>
        <fullName evidence="1">Uncharacterized protein</fullName>
    </submittedName>
</protein>
<dbReference type="EMBL" id="CP000482">
    <property type="protein sequence ID" value="ABK99730.1"/>
    <property type="molecule type" value="Genomic_DNA"/>
</dbReference>
<organism evidence="1 2">
    <name type="scientific">Pelobacter propionicus (strain DSM 2379 / NBRC 103807 / OttBd1)</name>
    <dbReference type="NCBI Taxonomy" id="338966"/>
    <lineage>
        <taxon>Bacteria</taxon>
        <taxon>Pseudomonadati</taxon>
        <taxon>Thermodesulfobacteriota</taxon>
        <taxon>Desulfuromonadia</taxon>
        <taxon>Desulfuromonadales</taxon>
        <taxon>Desulfuromonadaceae</taxon>
        <taxon>Pelobacter</taxon>
    </lineage>
</organism>
<accession>A1AQW0</accession>
<evidence type="ECO:0000313" key="2">
    <source>
        <dbReference type="Proteomes" id="UP000006732"/>
    </source>
</evidence>
<proteinExistence type="predicted"/>
<dbReference type="HOGENOM" id="CLU_2331232_0_0_7"/>
<keyword evidence="2" id="KW-1185">Reference proteome</keyword>
<dbReference type="KEGG" id="ppd:Ppro_2122"/>
<evidence type="ECO:0000313" key="1">
    <source>
        <dbReference type="EMBL" id="ABK99730.1"/>
    </source>
</evidence>
<dbReference type="RefSeq" id="WP_011735995.1">
    <property type="nucleotide sequence ID" value="NC_008609.1"/>
</dbReference>
<sequence>MRIELSTRMRELADKIGTLPSAGMIEAERALAILGESMGVLLESVTEANDHVNLSSRLIASCERLHAENVQLRRSNNELAFLASSGIAAEGGIMGGTA</sequence>
<reference evidence="1 2" key="1">
    <citation type="submission" date="2006-10" db="EMBL/GenBank/DDBJ databases">
        <title>Complete sequence of chromosome of Pelobacter propionicus DSM 2379.</title>
        <authorList>
            <consortium name="US DOE Joint Genome Institute"/>
            <person name="Copeland A."/>
            <person name="Lucas S."/>
            <person name="Lapidus A."/>
            <person name="Barry K."/>
            <person name="Detter J.C."/>
            <person name="Glavina del Rio T."/>
            <person name="Hammon N."/>
            <person name="Israni S."/>
            <person name="Dalin E."/>
            <person name="Tice H."/>
            <person name="Pitluck S."/>
            <person name="Saunders E."/>
            <person name="Brettin T."/>
            <person name="Bruce D."/>
            <person name="Han C."/>
            <person name="Tapia R."/>
            <person name="Schmutz J."/>
            <person name="Larimer F."/>
            <person name="Land M."/>
            <person name="Hauser L."/>
            <person name="Kyrpides N."/>
            <person name="Kim E."/>
            <person name="Lovley D."/>
            <person name="Richardson P."/>
        </authorList>
    </citation>
    <scope>NUCLEOTIDE SEQUENCE [LARGE SCALE GENOMIC DNA]</scope>
    <source>
        <strain evidence="2">DSM 2379 / NBRC 103807 / OttBd1</strain>
    </source>
</reference>
<gene>
    <name evidence="1" type="ordered locus">Ppro_2122</name>
</gene>
<dbReference type="AlphaFoldDB" id="A1AQW0"/>
<name>A1AQW0_PELPD</name>
<dbReference type="Proteomes" id="UP000006732">
    <property type="component" value="Chromosome"/>
</dbReference>